<dbReference type="PROSITE" id="PS51375">
    <property type="entry name" value="PPR"/>
    <property type="match status" value="2"/>
</dbReference>
<feature type="repeat" description="PPR" evidence="1">
    <location>
        <begin position="925"/>
        <end position="959"/>
    </location>
</feature>
<dbReference type="InterPro" id="IPR011990">
    <property type="entry name" value="TPR-like_helical_dom_sf"/>
</dbReference>
<sequence>MLARSYFVGQVRDPGLTVLASYHRYAHHLLPQHIRVYSRRSKLLRERAPFGILHAVKGRTTYHTTHICYDKGDPSSGLEMALFRSDDPFLTKFFRLLPEKDQASLQSFSDSLRRPKATASHLVNLYLLLRKNGLNQYLTVNAMQRLIRRIAIDANSFSNTNGEQPSRLIIDLIDDYGSLGFVAGSSEYSSLIRTLALEPGREGEALQLLDSIVESSEIAPFLKSLKSNQDKVTSVADRIPSYEEIDRIEEALAKAELASTDDLDRGIKQQYNWEKEHNLDSYNTDASPLNPDSEHVSVKVDRIQALVIQQRQARSQRHRESSIENMQVSRAFYHMAMRGFAQIYHVRGVLEILNRMLESATLVPFRIARHLMPNKETWDIVSEVLVRQRDRPTFVKAWVEFLSRGAKPPVDLTRKLVRLLVQQLYVEQAIWVMRISRCLPDFGENLPKSPYVVDRVPWDLKVQIMHVASALDAATALDTTRMSQKTALKKGRLVIKLPYLNKPDPGIYAYLIGGAVRANNANLAEHLFRELVDAGVAPTGSIYARLATLYADQGNMTRVFLIVRKYLIQQYKDASQERNRQGVHMSADESIRYKRALSRRAALLQNDVKCIAPLLRFYLQEGREHEALALLRSWDIVYKDHVPIDKLALALLEVYNRPGDMVEAEGLLRRLLDRFGTKGKAEGEVSSGFKEGQAAEASTIDNADPSITLRAYTQMIRGYFKTKNLPGIISVLRELAAKELRPPHSMWEAIMSGFLREQALDLFDAVHAFVHNILKVPLSLPLYSLWMQTLRNHGNVLGVQTAFDEMTDMGQIPTQQHYLILVQAYAYSGWVEQAVSIVDNLRKPHEVANVGVELEIAVIEAFVVCGDMKRAELELDRLLSNTHLPVKRIPARPFNYMIIGHLYKRDGVQAMDAYRTMTRAKIKPDVYTFAILMYSYAISGDIGNCMRVFNEMVRVGVGPDLVIYVILIHAFGACMRVSKAEHVFKQVLQEQEWARNQVSSEGLVQANDRIWGATSESLNLYADTLRYGDNLDGSDGLGATKFSLEEQLRMRSFIDLDPVLYVVMISVYRKSNLPLKAMAMWNRMIRDYPVVRWNPRKGGILTKTMHYTGGFHLPAWTLVLRTVRASIGVPLFIGKTATVLSRFTMPMGINGHTEWHYMRRKHNQLLRKFMYKYEHPIADQIGERLRQRTKLIHSIEKELDRRITTDHHFSMQQRLRLPLPDVGDLRPFSDYSYWIPDKQGFSELQTRLLEGDEHIRLKPDYSKHIREAKRIGSKTADTAESEEAHQTPAATPRFFGHIENTLRGLYGKAALLARQWRVLEDSYFQFNNLHVVEYMLCMLYGRQYKHLMRFLSLVEPRITENSLDTAVGPASQFRYRNVHISWHFRDLLITQLRVIRWRMLAERDRRIMLTVMLKADGKLYNHYKSVSVYGKADTQRSEDELQVMHERLAIHFERETRWSEELRLVIEVSQALYVHMSGKAKEELVAAVERVFRAL</sequence>
<evidence type="ECO:0000313" key="3">
    <source>
        <dbReference type="Proteomes" id="UP000242474"/>
    </source>
</evidence>
<dbReference type="Pfam" id="PF01535">
    <property type="entry name" value="PPR"/>
    <property type="match status" value="1"/>
</dbReference>
<evidence type="ECO:0000313" key="2">
    <source>
        <dbReference type="EMBL" id="PIA18200.1"/>
    </source>
</evidence>
<organism evidence="2 3">
    <name type="scientific">Coemansia reversa (strain ATCC 12441 / NRRL 1564)</name>
    <dbReference type="NCBI Taxonomy" id="763665"/>
    <lineage>
        <taxon>Eukaryota</taxon>
        <taxon>Fungi</taxon>
        <taxon>Fungi incertae sedis</taxon>
        <taxon>Zoopagomycota</taxon>
        <taxon>Kickxellomycotina</taxon>
        <taxon>Kickxellomycetes</taxon>
        <taxon>Kickxellales</taxon>
        <taxon>Kickxellaceae</taxon>
        <taxon>Coemansia</taxon>
    </lineage>
</organism>
<dbReference type="GO" id="GO:0140053">
    <property type="term" value="P:mitochondrial gene expression"/>
    <property type="evidence" value="ECO:0007669"/>
    <property type="project" value="TreeGrafter"/>
</dbReference>
<reference evidence="2 3" key="1">
    <citation type="journal article" date="2015" name="Genome Biol. Evol.">
        <title>Phylogenomic analyses indicate that early fungi evolved digesting cell walls of algal ancestors of land plants.</title>
        <authorList>
            <person name="Chang Y."/>
            <person name="Wang S."/>
            <person name="Sekimoto S."/>
            <person name="Aerts A.L."/>
            <person name="Choi C."/>
            <person name="Clum A."/>
            <person name="LaButti K.M."/>
            <person name="Lindquist E.A."/>
            <person name="Yee Ngan C."/>
            <person name="Ohm R.A."/>
            <person name="Salamov A.A."/>
            <person name="Grigoriev I.V."/>
            <person name="Spatafora J.W."/>
            <person name="Berbee M.L."/>
        </authorList>
    </citation>
    <scope>NUCLEOTIDE SEQUENCE [LARGE SCALE GENOMIC DNA]</scope>
    <source>
        <strain evidence="2 3">NRRL 1564</strain>
    </source>
</reference>
<dbReference type="Proteomes" id="UP000242474">
    <property type="component" value="Unassembled WGS sequence"/>
</dbReference>
<name>A0A2G5BGR5_COERN</name>
<dbReference type="OrthoDB" id="185373at2759"/>
<dbReference type="PANTHER" id="PTHR47938">
    <property type="entry name" value="RESPIRATORY COMPLEX I CHAPERONE (CIA84), PUTATIVE (AFU_ORTHOLOGUE AFUA_2G06020)-RELATED"/>
    <property type="match status" value="1"/>
</dbReference>
<accession>A0A2G5BGR5</accession>
<dbReference type="InterPro" id="IPR002885">
    <property type="entry name" value="PPR_rpt"/>
</dbReference>
<dbReference type="PANTHER" id="PTHR47938:SF35">
    <property type="entry name" value="PENTATRICOPEPTIDE REPEAT-CONTAINING PROTEIN 4, MITOCHONDRIAL-RELATED"/>
    <property type="match status" value="1"/>
</dbReference>
<dbReference type="NCBIfam" id="TIGR00756">
    <property type="entry name" value="PPR"/>
    <property type="match status" value="1"/>
</dbReference>
<dbReference type="EMBL" id="KZ303491">
    <property type="protein sequence ID" value="PIA18200.1"/>
    <property type="molecule type" value="Genomic_DNA"/>
</dbReference>
<dbReference type="GO" id="GO:0003729">
    <property type="term" value="F:mRNA binding"/>
    <property type="evidence" value="ECO:0007669"/>
    <property type="project" value="TreeGrafter"/>
</dbReference>
<dbReference type="GO" id="GO:0005739">
    <property type="term" value="C:mitochondrion"/>
    <property type="evidence" value="ECO:0007669"/>
    <property type="project" value="TreeGrafter"/>
</dbReference>
<dbReference type="STRING" id="763665.A0A2G5BGR5"/>
<dbReference type="Pfam" id="PF13812">
    <property type="entry name" value="PPR_3"/>
    <property type="match status" value="1"/>
</dbReference>
<keyword evidence="3" id="KW-1185">Reference proteome</keyword>
<evidence type="ECO:0000256" key="1">
    <source>
        <dbReference type="PROSITE-ProRule" id="PRU00708"/>
    </source>
</evidence>
<feature type="repeat" description="PPR" evidence="1">
    <location>
        <begin position="504"/>
        <end position="538"/>
    </location>
</feature>
<proteinExistence type="predicted"/>
<dbReference type="Gene3D" id="1.25.40.10">
    <property type="entry name" value="Tetratricopeptide repeat domain"/>
    <property type="match status" value="3"/>
</dbReference>
<gene>
    <name evidence="2" type="ORF">COEREDRAFT_14204</name>
</gene>
<evidence type="ECO:0008006" key="4">
    <source>
        <dbReference type="Google" id="ProtNLM"/>
    </source>
</evidence>
<protein>
    <recommendedName>
        <fullName evidence="4">Pentacotripeptide-repeat region of PRORP domain-containing protein</fullName>
    </recommendedName>
</protein>